<protein>
    <submittedName>
        <fullName evidence="6">Nad-reducing hydrogenase subunit hoxh</fullName>
        <ecNumber evidence="6">1.12.1.2</ecNumber>
    </submittedName>
</protein>
<evidence type="ECO:0000256" key="5">
    <source>
        <dbReference type="ARBA" id="ARBA00023002"/>
    </source>
</evidence>
<sequence length="456" mass="49684">MTKITINPVTRIEGHAQVTIAVNPAGEVEDAHFNVVELRGFEKFLIGAEVEEAPRITPRICGICPSAHHLAAAKATDQIFGAELPKTGRNLRELLNLGQFIHSHALHFFMLAAPDFLLGHDAPAEERNVLGLARRSPEIAKKAIAVRKFGQRLTEAVGGKPIHPGNALPGGMSAPLSEGRRTELLGMAEETLRNAQEGWEIAKGFLDDMDTSIGEVQTAFLGIADQGTYATYHGEVQVMDSTGNIVGGFTGQDYTDHIEEYSEDWSYLKFARLKTGDYYRVGPLARLNIVQSMGTGGADAALAEYRQAFGKNVQGALPYNIARYIEFLASCEKAVEMLSDSGITGSDIRTPVTGVVHRRGVGIVEAPRGTLIHDYTVNEGGFIERCNLIVATCQNNYAMDRGVFDMARRVVQDGQLSSSAANRIEMVIRAYDPCISCATHAIGRMPIDIEVIRQCR</sequence>
<dbReference type="PANTHER" id="PTHR43600">
    <property type="entry name" value="COENZYME F420 HYDROGENASE, SUBUNIT ALPHA"/>
    <property type="match status" value="1"/>
</dbReference>
<dbReference type="GO" id="GO:0003677">
    <property type="term" value="F:DNA binding"/>
    <property type="evidence" value="ECO:0007669"/>
    <property type="project" value="UniProtKB-KW"/>
</dbReference>
<dbReference type="GO" id="GO:0047985">
    <property type="term" value="F:hydrogen dehydrogenase activity"/>
    <property type="evidence" value="ECO:0007669"/>
    <property type="project" value="UniProtKB-EC"/>
</dbReference>
<dbReference type="PROSITE" id="PS00507">
    <property type="entry name" value="NI_HGENASE_L_1"/>
    <property type="match status" value="1"/>
</dbReference>
<keyword evidence="3" id="KW-0533">Nickel</keyword>
<proteinExistence type="inferred from homology"/>
<dbReference type="InterPro" id="IPR029014">
    <property type="entry name" value="NiFe-Hase_large"/>
</dbReference>
<gene>
    <name evidence="6" type="ORF">ASZ90_010102</name>
</gene>
<dbReference type="Gene3D" id="1.10.645.10">
    <property type="entry name" value="Cytochrome-c3 Hydrogenase, chain B"/>
    <property type="match status" value="1"/>
</dbReference>
<evidence type="ECO:0000256" key="3">
    <source>
        <dbReference type="ARBA" id="ARBA00022596"/>
    </source>
</evidence>
<evidence type="ECO:0000313" key="6">
    <source>
        <dbReference type="EMBL" id="KUG20151.1"/>
    </source>
</evidence>
<evidence type="ECO:0000256" key="1">
    <source>
        <dbReference type="ARBA" id="ARBA00001967"/>
    </source>
</evidence>
<keyword evidence="4" id="KW-0479">Metal-binding</keyword>
<evidence type="ECO:0000256" key="4">
    <source>
        <dbReference type="ARBA" id="ARBA00022723"/>
    </source>
</evidence>
<reference evidence="6" key="1">
    <citation type="journal article" date="2015" name="Proc. Natl. Acad. Sci. U.S.A.">
        <title>Networks of energetic and metabolic interactions define dynamics in microbial communities.</title>
        <authorList>
            <person name="Embree M."/>
            <person name="Liu J.K."/>
            <person name="Al-Bassam M.M."/>
            <person name="Zengler K."/>
        </authorList>
    </citation>
    <scope>NUCLEOTIDE SEQUENCE</scope>
</reference>
<dbReference type="Pfam" id="PF00374">
    <property type="entry name" value="NiFeSe_Hases"/>
    <property type="match status" value="2"/>
</dbReference>
<organism evidence="6">
    <name type="scientific">hydrocarbon metagenome</name>
    <dbReference type="NCBI Taxonomy" id="938273"/>
    <lineage>
        <taxon>unclassified sequences</taxon>
        <taxon>metagenomes</taxon>
        <taxon>ecological metagenomes</taxon>
    </lineage>
</organism>
<accession>A0A0W8FH04</accession>
<name>A0A0W8FH04_9ZZZZ</name>
<comment type="similarity">
    <text evidence="2">Belongs to the [NiFe]/[NiFeSe] hydrogenase large subunit family.</text>
</comment>
<dbReference type="EMBL" id="LNQE01001219">
    <property type="protein sequence ID" value="KUG20151.1"/>
    <property type="molecule type" value="Genomic_DNA"/>
</dbReference>
<dbReference type="GO" id="GO:0016151">
    <property type="term" value="F:nickel cation binding"/>
    <property type="evidence" value="ECO:0007669"/>
    <property type="project" value="InterPro"/>
</dbReference>
<dbReference type="SUPFAM" id="SSF56762">
    <property type="entry name" value="HydB/Nqo4-like"/>
    <property type="match status" value="1"/>
</dbReference>
<dbReference type="AlphaFoldDB" id="A0A0W8FH04"/>
<comment type="caution">
    <text evidence="6">The sequence shown here is derived from an EMBL/GenBank/DDBJ whole genome shotgun (WGS) entry which is preliminary data.</text>
</comment>
<dbReference type="GO" id="GO:0008901">
    <property type="term" value="F:ferredoxin hydrogenase activity"/>
    <property type="evidence" value="ECO:0007669"/>
    <property type="project" value="InterPro"/>
</dbReference>
<evidence type="ECO:0000256" key="2">
    <source>
        <dbReference type="ARBA" id="ARBA00009292"/>
    </source>
</evidence>
<dbReference type="InterPro" id="IPR018194">
    <property type="entry name" value="Ni-dep_hyd_lsu_Ni_BS"/>
</dbReference>
<keyword evidence="5 6" id="KW-0560">Oxidoreductase</keyword>
<dbReference type="InterPro" id="IPR001501">
    <property type="entry name" value="Ni-dep_hyd_lsu"/>
</dbReference>
<keyword evidence="6" id="KW-0371">Homeobox</keyword>
<dbReference type="PANTHER" id="PTHR43600:SF2">
    <property type="entry name" value="F420-NON-REDUCING HYDROGENASE VHU SUBUNIT A"/>
    <property type="match status" value="1"/>
</dbReference>
<dbReference type="PROSITE" id="PS00508">
    <property type="entry name" value="NI_HGENASE_L_2"/>
    <property type="match status" value="1"/>
</dbReference>
<dbReference type="EC" id="1.12.1.2" evidence="6"/>
<comment type="cofactor">
    <cofactor evidence="1">
        <name>Ni(2+)</name>
        <dbReference type="ChEBI" id="CHEBI:49786"/>
    </cofactor>
</comment>